<name>A0A6C0B513_9ZZZZ</name>
<protein>
    <submittedName>
        <fullName evidence="1">Uncharacterized protein</fullName>
    </submittedName>
</protein>
<organism evidence="1">
    <name type="scientific">viral metagenome</name>
    <dbReference type="NCBI Taxonomy" id="1070528"/>
    <lineage>
        <taxon>unclassified sequences</taxon>
        <taxon>metagenomes</taxon>
        <taxon>organismal metagenomes</taxon>
    </lineage>
</organism>
<evidence type="ECO:0000313" key="1">
    <source>
        <dbReference type="EMBL" id="QHS86588.1"/>
    </source>
</evidence>
<dbReference type="AlphaFoldDB" id="A0A6C0B513"/>
<dbReference type="EMBL" id="MN739058">
    <property type="protein sequence ID" value="QHS86588.1"/>
    <property type="molecule type" value="Genomic_DNA"/>
</dbReference>
<proteinExistence type="predicted"/>
<sequence>MSYKYDCDFGDIIDKITILNLKLRNPEYILFRTDILSEINTIYNDFPASKLEDKLFISLHTVNSQLWILKDKIYDKITKHQYDKDYIEYTMNFFRIKYMRKQIKSDITQKYTSSQEFEQIPKADIITLETVKKAYSDGNYNFANTTIQPLLSAYNKTCLKNQFIADLHMSYSNITCVLNIKNEHSIQLEEIMNNLKNYTISSEFTVFTHKIYCGVLLQKKQYEKAEKYMDTFYRISNLHTPMTLFKENDVNKTLFIYAIGGIGDTIMLGRIVKELCLTYKNNNIKWLIDFKSVSWIFDTVFKDVVNLKIIYTSQKKNIGDFNYHCSLIRLFSYLNYKTYDSILFNSYLNNITLNTSYKHFGLLDKLTSSKKKAYIFNWHGNAKCSHELNNRRMQLKNAIPLFNRSDINWIITSKDITSDEYRILKNFNNIFILKDEIEDYDNVKAFSDTIVIFKYITGVISTDTSLVHLALTMNIPTYVLLVLGSEWRWCRNCDKTNWYPKATLIRQKKVSNWDNVIKDVLNMI</sequence>
<reference evidence="1" key="1">
    <citation type="journal article" date="2020" name="Nature">
        <title>Giant virus diversity and host interactions through global metagenomics.</title>
        <authorList>
            <person name="Schulz F."/>
            <person name="Roux S."/>
            <person name="Paez-Espino D."/>
            <person name="Jungbluth S."/>
            <person name="Walsh D.A."/>
            <person name="Denef V.J."/>
            <person name="McMahon K.D."/>
            <person name="Konstantinidis K.T."/>
            <person name="Eloe-Fadrosh E.A."/>
            <person name="Kyrpides N.C."/>
            <person name="Woyke T."/>
        </authorList>
    </citation>
    <scope>NUCLEOTIDE SEQUENCE</scope>
    <source>
        <strain evidence="1">GVMAG-M-3300009422-16</strain>
    </source>
</reference>
<accession>A0A6C0B513</accession>
<dbReference type="SUPFAM" id="SSF53756">
    <property type="entry name" value="UDP-Glycosyltransferase/glycogen phosphorylase"/>
    <property type="match status" value="1"/>
</dbReference>